<evidence type="ECO:0000313" key="3">
    <source>
        <dbReference type="EMBL" id="KDQ25313.1"/>
    </source>
</evidence>
<dbReference type="Gene3D" id="1.10.443.10">
    <property type="entry name" value="Intergrase catalytic core"/>
    <property type="match status" value="1"/>
</dbReference>
<protein>
    <recommendedName>
        <fullName evidence="5">Tyr recombinase domain-containing protein</fullName>
    </recommendedName>
</protein>
<dbReference type="GO" id="GO:0015074">
    <property type="term" value="P:DNA integration"/>
    <property type="evidence" value="ECO:0007669"/>
    <property type="project" value="InterPro"/>
</dbReference>
<dbReference type="VEuPathDB" id="FungiDB:PLEOSDRAFT_1045606"/>
<dbReference type="SUPFAM" id="SSF56349">
    <property type="entry name" value="DNA breaking-rejoining enzymes"/>
    <property type="match status" value="1"/>
</dbReference>
<evidence type="ECO:0000313" key="4">
    <source>
        <dbReference type="Proteomes" id="UP000027073"/>
    </source>
</evidence>
<dbReference type="PANTHER" id="PTHR34605:SF4">
    <property type="entry name" value="DNA ADENINE METHYLTRANSFERASE"/>
    <property type="match status" value="1"/>
</dbReference>
<keyword evidence="1" id="KW-0233">DNA recombination</keyword>
<proteinExistence type="predicted"/>
<dbReference type="InterPro" id="IPR013762">
    <property type="entry name" value="Integrase-like_cat_sf"/>
</dbReference>
<accession>A0A067NBE2</accession>
<dbReference type="AlphaFoldDB" id="A0A067NBE2"/>
<name>A0A067NBE2_PLEO1</name>
<dbReference type="GO" id="GO:0003677">
    <property type="term" value="F:DNA binding"/>
    <property type="evidence" value="ECO:0007669"/>
    <property type="project" value="InterPro"/>
</dbReference>
<dbReference type="Proteomes" id="UP000027073">
    <property type="component" value="Unassembled WGS sequence"/>
</dbReference>
<reference evidence="4" key="1">
    <citation type="journal article" date="2014" name="Proc. Natl. Acad. Sci. U.S.A.">
        <title>Extensive sampling of basidiomycete genomes demonstrates inadequacy of the white-rot/brown-rot paradigm for wood decay fungi.</title>
        <authorList>
            <person name="Riley R."/>
            <person name="Salamov A.A."/>
            <person name="Brown D.W."/>
            <person name="Nagy L.G."/>
            <person name="Floudas D."/>
            <person name="Held B.W."/>
            <person name="Levasseur A."/>
            <person name="Lombard V."/>
            <person name="Morin E."/>
            <person name="Otillar R."/>
            <person name="Lindquist E.A."/>
            <person name="Sun H."/>
            <person name="LaButti K.M."/>
            <person name="Schmutz J."/>
            <person name="Jabbour D."/>
            <person name="Luo H."/>
            <person name="Baker S.E."/>
            <person name="Pisabarro A.G."/>
            <person name="Walton J.D."/>
            <person name="Blanchette R.A."/>
            <person name="Henrissat B."/>
            <person name="Martin F."/>
            <person name="Cullen D."/>
            <person name="Hibbett D.S."/>
            <person name="Grigoriev I.V."/>
        </authorList>
    </citation>
    <scope>NUCLEOTIDE SEQUENCE [LARGE SCALE GENOMIC DNA]</scope>
    <source>
        <strain evidence="4">PC15</strain>
    </source>
</reference>
<dbReference type="VEuPathDB" id="FungiDB:PLEOSDRAFT_1045463"/>
<dbReference type="PANTHER" id="PTHR34605">
    <property type="entry name" value="PHAGE_INTEGRASE DOMAIN-CONTAINING PROTEIN"/>
    <property type="match status" value="1"/>
</dbReference>
<dbReference type="InterPro" id="IPR052925">
    <property type="entry name" value="Phage_Integrase-like_Recomb"/>
</dbReference>
<dbReference type="EMBL" id="KL198010">
    <property type="protein sequence ID" value="KDQ25313.1"/>
    <property type="molecule type" value="Genomic_DNA"/>
</dbReference>
<dbReference type="OrthoDB" id="3163890at2759"/>
<evidence type="ECO:0000313" key="2">
    <source>
        <dbReference type="EMBL" id="KDQ25310.1"/>
    </source>
</evidence>
<sequence length="341" mass="39319">RCDVIRLDASPKLSTDTRSSYSHAQKMRAAMTYAFGRVHGLGSLAWHERDDGTMQGNPSISNQVSAYMLSLRRRKVHAGETATSARAITQDILRDLYDFNHRPENWEIKQYSPGKRKNAADPEEEVPWAGGNTRRLLFAAFTIAYLCLLRVDEVLKIKFSHLKWDTHDENLIVLTLPFRKTSQNGDIKPFVLHRLPDYFQHLCPVRALCDWILASQLSSGYVFRKMLSGDRFSTTDVAMTSEQFLELFRNSLLDIRLDPYPYGTHSFRRGGCQFLHGDLRWSLRRLCDWGGWSTDFTHLTIVKYLISWNDEPGEKREDFLNLERPPSLKCPSCGRSCQCAY</sequence>
<dbReference type="InterPro" id="IPR011010">
    <property type="entry name" value="DNA_brk_join_enz"/>
</dbReference>
<reference evidence="3" key="2">
    <citation type="journal article" date="2014" name="Proc. Natl. Acad. Sci. U.S.A.">
        <title>Extensive sampling of basidiomycete genomes demonstrates inadequacy of the white rot/brown rot paradigm for wood decay fungi.</title>
        <authorList>
            <person name="Riley R."/>
            <person name="Salamov A.A."/>
            <person name="Brown D.W."/>
            <person name="Nagy L.G."/>
            <person name="Floudas D."/>
            <person name="Held B.W."/>
            <person name="Levasseur A."/>
            <person name="Lombard V."/>
            <person name="Morin E."/>
            <person name="Otillar R."/>
            <person name="Lindquist E.A."/>
            <person name="Sun H."/>
            <person name="LaButti K.M."/>
            <person name="Schmutz J."/>
            <person name="Jabbour D."/>
            <person name="Luo H."/>
            <person name="Baker S.E."/>
            <person name="Pisabarro A.G."/>
            <person name="Walton J.D."/>
            <person name="Blanchette R.A."/>
            <person name="Henrissat B."/>
            <person name="Martin F."/>
            <person name="Cullen D."/>
            <person name="Hibbett D.S."/>
            <person name="Grigoriev I.V."/>
        </authorList>
    </citation>
    <scope>NUCLEOTIDE SEQUENCE</scope>
    <source>
        <strain evidence="3">PC15</strain>
    </source>
</reference>
<dbReference type="GO" id="GO:0006310">
    <property type="term" value="P:DNA recombination"/>
    <property type="evidence" value="ECO:0007669"/>
    <property type="project" value="UniProtKB-KW"/>
</dbReference>
<dbReference type="HOGENOM" id="CLU_063718_1_0_1"/>
<gene>
    <name evidence="3" type="ORF">PLEOSDRAFT_1045463</name>
    <name evidence="2" type="ORF">PLEOSDRAFT_1045606</name>
</gene>
<organism evidence="3 4">
    <name type="scientific">Pleurotus ostreatus (strain PC15)</name>
    <name type="common">Oyster mushroom</name>
    <dbReference type="NCBI Taxonomy" id="1137138"/>
    <lineage>
        <taxon>Eukaryota</taxon>
        <taxon>Fungi</taxon>
        <taxon>Dikarya</taxon>
        <taxon>Basidiomycota</taxon>
        <taxon>Agaricomycotina</taxon>
        <taxon>Agaricomycetes</taxon>
        <taxon>Agaricomycetidae</taxon>
        <taxon>Agaricales</taxon>
        <taxon>Pleurotineae</taxon>
        <taxon>Pleurotaceae</taxon>
        <taxon>Pleurotus</taxon>
    </lineage>
</organism>
<dbReference type="EMBL" id="KL198010">
    <property type="protein sequence ID" value="KDQ25310.1"/>
    <property type="molecule type" value="Genomic_DNA"/>
</dbReference>
<feature type="non-terminal residue" evidence="3">
    <location>
        <position position="1"/>
    </location>
</feature>
<evidence type="ECO:0000256" key="1">
    <source>
        <dbReference type="ARBA" id="ARBA00023172"/>
    </source>
</evidence>
<evidence type="ECO:0008006" key="5">
    <source>
        <dbReference type="Google" id="ProtNLM"/>
    </source>
</evidence>